<dbReference type="RefSeq" id="XP_027470456.1">
    <property type="nucleotide sequence ID" value="XM_027614655.2"/>
</dbReference>
<evidence type="ECO:0000256" key="1">
    <source>
        <dbReference type="SAM" id="MobiDB-lite"/>
    </source>
</evidence>
<feature type="region of interest" description="Disordered" evidence="1">
    <location>
        <begin position="228"/>
        <end position="253"/>
    </location>
</feature>
<organism evidence="2 3">
    <name type="scientific">Zalophus californianus</name>
    <name type="common">California sealion</name>
    <dbReference type="NCBI Taxonomy" id="9704"/>
    <lineage>
        <taxon>Eukaryota</taxon>
        <taxon>Metazoa</taxon>
        <taxon>Chordata</taxon>
        <taxon>Craniata</taxon>
        <taxon>Vertebrata</taxon>
        <taxon>Euteleostomi</taxon>
        <taxon>Mammalia</taxon>
        <taxon>Eutheria</taxon>
        <taxon>Laurasiatheria</taxon>
        <taxon>Carnivora</taxon>
        <taxon>Caniformia</taxon>
        <taxon>Pinnipedia</taxon>
        <taxon>Otariidae</taxon>
        <taxon>Zalophus</taxon>
    </lineage>
</organism>
<accession>A0A6J2EQE7</accession>
<sequence>MRATGSGDNDHCGHQAWRLAGTRPPALTGILQEDAHAEGARARPSTRVHRFLWSSASLLRGPVSGSGWRSPPLSPAGAGLGRRLSSASPARRPWCCPAPAGPSLSPLRGERGRSALSSRALCSTPSGCRSYAGSRLLGDFSAVGTGVRICWRARTERRNHTGRKEPGSGSRWRPKRILNSLPPANAPNLQLRGEQLSLKTKNKKQKNTQKHWLRDSYLSDKHSLHSQLIPLPSGLGEEREKKKRKQEKETRAHIHGSRMLELGRLHRKLPL</sequence>
<dbReference type="GeneID" id="113934118"/>
<proteinExistence type="predicted"/>
<dbReference type="AlphaFoldDB" id="A0A6J2EQE7"/>
<reference evidence="3" key="1">
    <citation type="submission" date="2025-08" db="UniProtKB">
        <authorList>
            <consortium name="RefSeq"/>
        </authorList>
    </citation>
    <scope>IDENTIFICATION</scope>
    <source>
        <tissue evidence="3">Blood</tissue>
    </source>
</reference>
<dbReference type="Proteomes" id="UP000515165">
    <property type="component" value="Chromosome 13"/>
</dbReference>
<evidence type="ECO:0000313" key="3">
    <source>
        <dbReference type="RefSeq" id="XP_027470456.1"/>
    </source>
</evidence>
<keyword evidence="2" id="KW-1185">Reference proteome</keyword>
<feature type="compositionally biased region" description="Basic and acidic residues" evidence="1">
    <location>
        <begin position="236"/>
        <end position="252"/>
    </location>
</feature>
<name>A0A6J2EQE7_ZALCA</name>
<protein>
    <submittedName>
        <fullName evidence="3">Uncharacterized protein LOC113934118</fullName>
    </submittedName>
</protein>
<dbReference type="KEGG" id="zca:113934118"/>
<gene>
    <name evidence="3" type="primary">LOC113934118</name>
</gene>
<evidence type="ECO:0000313" key="2">
    <source>
        <dbReference type="Proteomes" id="UP000515165"/>
    </source>
</evidence>